<dbReference type="Proteomes" id="UP000054107">
    <property type="component" value="Unassembled WGS sequence"/>
</dbReference>
<dbReference type="PRINTS" id="PR00786">
    <property type="entry name" value="NEPRILYSIN"/>
</dbReference>
<evidence type="ECO:0000256" key="5">
    <source>
        <dbReference type="ARBA" id="ARBA00022801"/>
    </source>
</evidence>
<dbReference type="GO" id="GO:0004222">
    <property type="term" value="F:metalloendopeptidase activity"/>
    <property type="evidence" value="ECO:0007669"/>
    <property type="project" value="InterPro"/>
</dbReference>
<keyword evidence="3" id="KW-0645">Protease</keyword>
<dbReference type="Gene3D" id="3.40.390.10">
    <property type="entry name" value="Collagenase (Catalytic Domain)"/>
    <property type="match status" value="2"/>
</dbReference>
<dbReference type="InterPro" id="IPR008753">
    <property type="entry name" value="Peptidase_M13_N"/>
</dbReference>
<dbReference type="PANTHER" id="PTHR11733">
    <property type="entry name" value="ZINC METALLOPROTEASE FAMILY M13 NEPRILYSIN-RELATED"/>
    <property type="match status" value="1"/>
</dbReference>
<feature type="domain" description="Peptidase M13 N-terminal" evidence="9">
    <location>
        <begin position="38"/>
        <end position="373"/>
    </location>
</feature>
<dbReference type="PROSITE" id="PS51885">
    <property type="entry name" value="NEPRILYSIN"/>
    <property type="match status" value="1"/>
</dbReference>
<keyword evidence="4" id="KW-0479">Metal-binding</keyword>
<evidence type="ECO:0000313" key="10">
    <source>
        <dbReference type="EMBL" id="CEP16542.1"/>
    </source>
</evidence>
<keyword evidence="11" id="KW-1185">Reference proteome</keyword>
<dbReference type="OrthoDB" id="6475849at2759"/>
<dbReference type="AlphaFoldDB" id="A0A0B7NGK2"/>
<evidence type="ECO:0000259" key="8">
    <source>
        <dbReference type="Pfam" id="PF01431"/>
    </source>
</evidence>
<evidence type="ECO:0000259" key="9">
    <source>
        <dbReference type="Pfam" id="PF05649"/>
    </source>
</evidence>
<feature type="domain" description="Peptidase M13 C-terminal" evidence="8">
    <location>
        <begin position="470"/>
        <end position="652"/>
    </location>
</feature>
<dbReference type="Pfam" id="PF01431">
    <property type="entry name" value="Peptidase_M13"/>
    <property type="match status" value="1"/>
</dbReference>
<evidence type="ECO:0000256" key="6">
    <source>
        <dbReference type="ARBA" id="ARBA00022833"/>
    </source>
</evidence>
<evidence type="ECO:0000256" key="3">
    <source>
        <dbReference type="ARBA" id="ARBA00022670"/>
    </source>
</evidence>
<dbReference type="Pfam" id="PF05649">
    <property type="entry name" value="Peptidase_M13_N"/>
    <property type="match status" value="1"/>
</dbReference>
<dbReference type="PANTHER" id="PTHR11733:SF167">
    <property type="entry name" value="FI17812P1-RELATED"/>
    <property type="match status" value="1"/>
</dbReference>
<dbReference type="InterPro" id="IPR024079">
    <property type="entry name" value="MetalloPept_cat_dom_sf"/>
</dbReference>
<dbReference type="SUPFAM" id="SSF55486">
    <property type="entry name" value="Metalloproteases ('zincins'), catalytic domain"/>
    <property type="match status" value="1"/>
</dbReference>
<sequence>MAMNSLSNSTSNSTTCSTPECVATAKSILNDVDFNIDPCSDFYEYTCGGWLAKNTIPESRVSAGTLDKAYDVNMEVMRSILEGAYDDVYKSLISSYDGFHQQDQEEADKRNFNTMQKSYKLCMNTNQIDSLGPTPIYQDIAIIENVLFPIQDGTQVATNRTTASISQTLIKLNQLGISSLFEFIYLNSANLGLPSKEYYEVPKTLAAYKTGLNDVLINVIGGYSNGTQDTLLRDTESKKFNFVRWSNEKIAAAVDRFIDFETKLADISLKAEDMRDPIKLYNPINLSEFQTQNALIDWASIFKALIPSGIAVPDRIIDRAPSYFDKLNQLLASGKVTEQTLQEYFVITFVTNQIKYLDSTSREAYRKMKAAISSAWLECIPQLEWLDDQTKAKAIEKVNLIAHKVAYSIASPDIRQPLSIEKYNEGIYVNETSFYDTGNIIVTWFGRKMWKEAGQKVDKDKWYMSPQTVNAYYTSNGNEIVIPAGIMQSPMYDNAYPEYFNYGGMGMIVGHEITHAFDSAGRKYDGHGLLSDWWTNETSAKFEEKSQCFVNQYSKFIVSGPGNTSLNVNGKLTLSENLADNGGASVSFAAYKKLDKQEQALPGLEHLSPEALFYINMGRTWCGRYRPEFEQQLIYTDTHSPLKARINGTVSSKTVLISQRYSIALPVAR</sequence>
<dbReference type="GO" id="GO:0005886">
    <property type="term" value="C:plasma membrane"/>
    <property type="evidence" value="ECO:0007669"/>
    <property type="project" value="TreeGrafter"/>
</dbReference>
<organism evidence="10 11">
    <name type="scientific">Parasitella parasitica</name>
    <dbReference type="NCBI Taxonomy" id="35722"/>
    <lineage>
        <taxon>Eukaryota</taxon>
        <taxon>Fungi</taxon>
        <taxon>Fungi incertae sedis</taxon>
        <taxon>Mucoromycota</taxon>
        <taxon>Mucoromycotina</taxon>
        <taxon>Mucoromycetes</taxon>
        <taxon>Mucorales</taxon>
        <taxon>Mucorineae</taxon>
        <taxon>Mucoraceae</taxon>
        <taxon>Parasitella</taxon>
    </lineage>
</organism>
<dbReference type="InterPro" id="IPR000718">
    <property type="entry name" value="Peptidase_M13"/>
</dbReference>
<dbReference type="CDD" id="cd08662">
    <property type="entry name" value="M13"/>
    <property type="match status" value="1"/>
</dbReference>
<dbReference type="EMBL" id="LN733187">
    <property type="protein sequence ID" value="CEP16542.1"/>
    <property type="molecule type" value="Genomic_DNA"/>
</dbReference>
<reference evidence="10 11" key="1">
    <citation type="submission" date="2014-09" db="EMBL/GenBank/DDBJ databases">
        <authorList>
            <person name="Ellenberger Sabrina"/>
        </authorList>
    </citation>
    <scope>NUCLEOTIDE SEQUENCE [LARGE SCALE GENOMIC DNA]</scope>
    <source>
        <strain evidence="10 11">CBS 412.66</strain>
    </source>
</reference>
<evidence type="ECO:0000313" key="11">
    <source>
        <dbReference type="Proteomes" id="UP000054107"/>
    </source>
</evidence>
<keyword evidence="5" id="KW-0378">Hydrolase</keyword>
<name>A0A0B7NGK2_9FUNG</name>
<dbReference type="GO" id="GO:0016485">
    <property type="term" value="P:protein processing"/>
    <property type="evidence" value="ECO:0007669"/>
    <property type="project" value="TreeGrafter"/>
</dbReference>
<evidence type="ECO:0000256" key="1">
    <source>
        <dbReference type="ARBA" id="ARBA00001947"/>
    </source>
</evidence>
<keyword evidence="7" id="KW-0482">Metalloprotease</keyword>
<gene>
    <name evidence="10" type="primary">PARPA_10811.1 scaffold 41841</name>
</gene>
<proteinExistence type="inferred from homology"/>
<evidence type="ECO:0000256" key="2">
    <source>
        <dbReference type="ARBA" id="ARBA00007357"/>
    </source>
</evidence>
<accession>A0A0B7NGK2</accession>
<evidence type="ECO:0000256" key="7">
    <source>
        <dbReference type="ARBA" id="ARBA00023049"/>
    </source>
</evidence>
<evidence type="ECO:0000256" key="4">
    <source>
        <dbReference type="ARBA" id="ARBA00022723"/>
    </source>
</evidence>
<comment type="cofactor">
    <cofactor evidence="1">
        <name>Zn(2+)</name>
        <dbReference type="ChEBI" id="CHEBI:29105"/>
    </cofactor>
</comment>
<comment type="similarity">
    <text evidence="2">Belongs to the peptidase M13 family.</text>
</comment>
<dbReference type="GO" id="GO:0046872">
    <property type="term" value="F:metal ion binding"/>
    <property type="evidence" value="ECO:0007669"/>
    <property type="project" value="UniProtKB-KW"/>
</dbReference>
<protein>
    <recommendedName>
        <fullName evidence="12">Peptidase M13 N-terminal domain-containing protein</fullName>
    </recommendedName>
</protein>
<dbReference type="InterPro" id="IPR018497">
    <property type="entry name" value="Peptidase_M13_C"/>
</dbReference>
<evidence type="ECO:0008006" key="12">
    <source>
        <dbReference type="Google" id="ProtNLM"/>
    </source>
</evidence>
<keyword evidence="6" id="KW-0862">Zinc</keyword>